<comment type="caution">
    <text evidence="2">The sequence shown here is derived from an EMBL/GenBank/DDBJ whole genome shotgun (WGS) entry which is preliminary data.</text>
</comment>
<name>A0A511B0Y2_9PROT</name>
<dbReference type="RefSeq" id="WP_146796872.1">
    <property type="nucleotide sequence ID" value="NZ_BARC01000006.1"/>
</dbReference>
<sequence>MPKIPLVLLTLTTALAGCQHQDAVDSVTSMWHNYEGGEIAKLRPPPPGQNLPYPHAGRTPTRTPELPSPEARMALTERLEAQRNLAQRESAANGALLDTSVHSKTGTTSKPTPTFASADQSGMTMTAVGQPDPQPAPSATTDAPPISPKTSVKATPPAQTPSVEAALPQVVARSIPPTPPGEFPKIGDVPPPAPQFPGFNIPRDAGLPDPVQPDIDSATPDGTLIRFAPTTDHALGNPASNYQHIAQSRGHKRIVVLGFGSAMSAEAALSPTDQSREIALGLLRAKAIAQGLMDHGVPASDIILRAEAIGDGARVTYAP</sequence>
<keyword evidence="3" id="KW-1185">Reference proteome</keyword>
<evidence type="ECO:0000313" key="2">
    <source>
        <dbReference type="EMBL" id="GEK94119.1"/>
    </source>
</evidence>
<proteinExistence type="predicted"/>
<evidence type="ECO:0008006" key="4">
    <source>
        <dbReference type="Google" id="ProtNLM"/>
    </source>
</evidence>
<feature type="compositionally biased region" description="Low complexity" evidence="1">
    <location>
        <begin position="103"/>
        <end position="114"/>
    </location>
</feature>
<dbReference type="Proteomes" id="UP000321230">
    <property type="component" value="Unassembled WGS sequence"/>
</dbReference>
<feature type="region of interest" description="Disordered" evidence="1">
    <location>
        <begin position="92"/>
        <end position="162"/>
    </location>
</feature>
<evidence type="ECO:0000256" key="1">
    <source>
        <dbReference type="SAM" id="MobiDB-lite"/>
    </source>
</evidence>
<gene>
    <name evidence="2" type="ORF">GWA01_18890</name>
</gene>
<feature type="compositionally biased region" description="Polar residues" evidence="1">
    <location>
        <begin position="115"/>
        <end position="124"/>
    </location>
</feature>
<dbReference type="PROSITE" id="PS51257">
    <property type="entry name" value="PROKAR_LIPOPROTEIN"/>
    <property type="match status" value="1"/>
</dbReference>
<organism evidence="2 3">
    <name type="scientific">Gluconobacter wancherniae NBRC 103581</name>
    <dbReference type="NCBI Taxonomy" id="656744"/>
    <lineage>
        <taxon>Bacteria</taxon>
        <taxon>Pseudomonadati</taxon>
        <taxon>Pseudomonadota</taxon>
        <taxon>Alphaproteobacteria</taxon>
        <taxon>Acetobacterales</taxon>
        <taxon>Acetobacteraceae</taxon>
        <taxon>Gluconobacter</taxon>
    </lineage>
</organism>
<dbReference type="EMBL" id="BJUZ01000002">
    <property type="protein sequence ID" value="GEK94119.1"/>
    <property type="molecule type" value="Genomic_DNA"/>
</dbReference>
<reference evidence="2 3" key="1">
    <citation type="submission" date="2019-07" db="EMBL/GenBank/DDBJ databases">
        <title>Whole genome shotgun sequence of Gluconobacter wancherniae NBRC 103581.</title>
        <authorList>
            <person name="Hosoyama A."/>
            <person name="Uohara A."/>
            <person name="Ohji S."/>
            <person name="Ichikawa N."/>
        </authorList>
    </citation>
    <scope>NUCLEOTIDE SEQUENCE [LARGE SCALE GENOMIC DNA]</scope>
    <source>
        <strain evidence="2 3">NBRC 103581</strain>
    </source>
</reference>
<protein>
    <recommendedName>
        <fullName evidence="4">OmpA-like domain-containing protein</fullName>
    </recommendedName>
</protein>
<dbReference type="OrthoDB" id="7282444at2"/>
<feature type="region of interest" description="Disordered" evidence="1">
    <location>
        <begin position="38"/>
        <end position="67"/>
    </location>
</feature>
<accession>A0A511B0Y2</accession>
<dbReference type="AlphaFoldDB" id="A0A511B0Y2"/>
<evidence type="ECO:0000313" key="3">
    <source>
        <dbReference type="Proteomes" id="UP000321230"/>
    </source>
</evidence>